<dbReference type="Gene3D" id="3.40.630.10">
    <property type="entry name" value="Zn peptidases"/>
    <property type="match status" value="1"/>
</dbReference>
<protein>
    <submittedName>
        <fullName evidence="5">Peptidase m20</fullName>
    </submittedName>
</protein>
<dbReference type="InterPro" id="IPR002933">
    <property type="entry name" value="Peptidase_M20"/>
</dbReference>
<proteinExistence type="predicted"/>
<dbReference type="AlphaFoldDB" id="A0A078A0R3"/>
<dbReference type="PANTHER" id="PTHR43270">
    <property type="entry name" value="BETA-ALA-HIS DIPEPTIDASE"/>
    <property type="match status" value="1"/>
</dbReference>
<accession>A0A078A0R3</accession>
<keyword evidence="6" id="KW-1185">Reference proteome</keyword>
<evidence type="ECO:0000256" key="1">
    <source>
        <dbReference type="ARBA" id="ARBA00022670"/>
    </source>
</evidence>
<dbReference type="Gene3D" id="3.30.70.360">
    <property type="match status" value="1"/>
</dbReference>
<feature type="domain" description="Peptidase M20 dimerisation" evidence="4">
    <location>
        <begin position="214"/>
        <end position="373"/>
    </location>
</feature>
<sequence>MESQQPDQAVLDFVHQAFNNEYLEGLKEFVRIPSLAPLFDPEWQTNGHLYRQCDHLVNFAKSQDLKGVNITALKDEGKSPFLIVNVEPTDPTSESCVLLYGHMDKQPFGEGWKTEPTDPVIQPDEKGVLKLYGRGSSDDGYAFFSALLAIKACQANGRAHPRCIITIEGSEEGEIDDLLYYIQNYKHLMGKPQLVICLDSEANMRDRLSITTTLRGYLDFTLSVRVADNNIHSGVGSGIVPNPFQIMITLLQRLEDFKTQRMIDELQVKVPEHRIDELQKTSELMPPLDEDLPKLGCVHNLAHKFGDKEKYQLFINNFWSPSLSVIGFEGLPTIEKAGNVLYQELRCKVSLRLPPTLSGEEAAKVVSAKILEERPETFGAKIDFQITSTGNGLDAPKLPDDIHKKFLEAHTVVFGGNEPISVGCGGSIPFMEIFSSNFPGTNFLLTGVGFADANAHAANENLDLEFCERLVQVIALTLTRL</sequence>
<dbReference type="SUPFAM" id="SSF53187">
    <property type="entry name" value="Zn-dependent exopeptidases"/>
    <property type="match status" value="1"/>
</dbReference>
<organism evidence="5 6">
    <name type="scientific">Stylonychia lemnae</name>
    <name type="common">Ciliate</name>
    <dbReference type="NCBI Taxonomy" id="5949"/>
    <lineage>
        <taxon>Eukaryota</taxon>
        <taxon>Sar</taxon>
        <taxon>Alveolata</taxon>
        <taxon>Ciliophora</taxon>
        <taxon>Intramacronucleata</taxon>
        <taxon>Spirotrichea</taxon>
        <taxon>Stichotrichia</taxon>
        <taxon>Sporadotrichida</taxon>
        <taxon>Oxytrichidae</taxon>
        <taxon>Stylonychinae</taxon>
        <taxon>Stylonychia</taxon>
    </lineage>
</organism>
<dbReference type="PANTHER" id="PTHR43270:SF4">
    <property type="entry name" value="CARNOSINE DIPEPTIDASE 2, ISOFORM A"/>
    <property type="match status" value="1"/>
</dbReference>
<dbReference type="InParanoid" id="A0A078A0R3"/>
<evidence type="ECO:0000313" key="6">
    <source>
        <dbReference type="Proteomes" id="UP000039865"/>
    </source>
</evidence>
<dbReference type="Pfam" id="PF07687">
    <property type="entry name" value="M20_dimer"/>
    <property type="match status" value="1"/>
</dbReference>
<dbReference type="InterPro" id="IPR051458">
    <property type="entry name" value="Cyt/Met_Dipeptidase"/>
</dbReference>
<gene>
    <name evidence="5" type="primary">Contig19432.g20603</name>
    <name evidence="5" type="ORF">STYLEM_4786</name>
</gene>
<keyword evidence="3" id="KW-0378">Hydrolase</keyword>
<dbReference type="Pfam" id="PF01546">
    <property type="entry name" value="Peptidase_M20"/>
    <property type="match status" value="1"/>
</dbReference>
<evidence type="ECO:0000259" key="4">
    <source>
        <dbReference type="Pfam" id="PF07687"/>
    </source>
</evidence>
<dbReference type="OMA" id="CKGNIVM"/>
<name>A0A078A0R3_STYLE</name>
<dbReference type="Proteomes" id="UP000039865">
    <property type="component" value="Unassembled WGS sequence"/>
</dbReference>
<evidence type="ECO:0000256" key="2">
    <source>
        <dbReference type="ARBA" id="ARBA00022723"/>
    </source>
</evidence>
<dbReference type="GO" id="GO:0006508">
    <property type="term" value="P:proteolysis"/>
    <property type="evidence" value="ECO:0007669"/>
    <property type="project" value="UniProtKB-KW"/>
</dbReference>
<dbReference type="GO" id="GO:0008233">
    <property type="term" value="F:peptidase activity"/>
    <property type="evidence" value="ECO:0007669"/>
    <property type="project" value="UniProtKB-KW"/>
</dbReference>
<dbReference type="EMBL" id="CCKQ01004630">
    <property type="protein sequence ID" value="CDW75791.1"/>
    <property type="molecule type" value="Genomic_DNA"/>
</dbReference>
<keyword evidence="2" id="KW-0479">Metal-binding</keyword>
<dbReference type="InterPro" id="IPR011650">
    <property type="entry name" value="Peptidase_M20_dimer"/>
</dbReference>
<evidence type="ECO:0000256" key="3">
    <source>
        <dbReference type="ARBA" id="ARBA00022801"/>
    </source>
</evidence>
<evidence type="ECO:0000313" key="5">
    <source>
        <dbReference type="EMBL" id="CDW75791.1"/>
    </source>
</evidence>
<dbReference type="OrthoDB" id="7832001at2759"/>
<keyword evidence="1" id="KW-0645">Protease</keyword>
<dbReference type="GO" id="GO:0046872">
    <property type="term" value="F:metal ion binding"/>
    <property type="evidence" value="ECO:0007669"/>
    <property type="project" value="UniProtKB-KW"/>
</dbReference>
<reference evidence="5 6" key="1">
    <citation type="submission" date="2014-06" db="EMBL/GenBank/DDBJ databases">
        <authorList>
            <person name="Swart Estienne"/>
        </authorList>
    </citation>
    <scope>NUCLEOTIDE SEQUENCE [LARGE SCALE GENOMIC DNA]</scope>
    <source>
        <strain evidence="5 6">130c</strain>
    </source>
</reference>